<feature type="compositionally biased region" description="Low complexity" evidence="1">
    <location>
        <begin position="11"/>
        <end position="28"/>
    </location>
</feature>
<protein>
    <submittedName>
        <fullName evidence="2">Uncharacterized protein</fullName>
    </submittedName>
</protein>
<accession>A0ABR0SP95</accession>
<keyword evidence="3" id="KW-1185">Reference proteome</keyword>
<organism evidence="2 3">
    <name type="scientific">Cladobotryum mycophilum</name>
    <dbReference type="NCBI Taxonomy" id="491253"/>
    <lineage>
        <taxon>Eukaryota</taxon>
        <taxon>Fungi</taxon>
        <taxon>Dikarya</taxon>
        <taxon>Ascomycota</taxon>
        <taxon>Pezizomycotina</taxon>
        <taxon>Sordariomycetes</taxon>
        <taxon>Hypocreomycetidae</taxon>
        <taxon>Hypocreales</taxon>
        <taxon>Hypocreaceae</taxon>
        <taxon>Cladobotryum</taxon>
    </lineage>
</organism>
<evidence type="ECO:0000313" key="3">
    <source>
        <dbReference type="Proteomes" id="UP001338125"/>
    </source>
</evidence>
<comment type="caution">
    <text evidence="2">The sequence shown here is derived from an EMBL/GenBank/DDBJ whole genome shotgun (WGS) entry which is preliminary data.</text>
</comment>
<name>A0ABR0SP95_9HYPO</name>
<reference evidence="2 3" key="1">
    <citation type="submission" date="2024-01" db="EMBL/GenBank/DDBJ databases">
        <title>Complete genome of Cladobotryum mycophilum ATHUM6906.</title>
        <authorList>
            <person name="Christinaki A.C."/>
            <person name="Myridakis A.I."/>
            <person name="Kouvelis V.N."/>
        </authorList>
    </citation>
    <scope>NUCLEOTIDE SEQUENCE [LARGE SCALE GENOMIC DNA]</scope>
    <source>
        <strain evidence="2 3">ATHUM6906</strain>
    </source>
</reference>
<feature type="region of interest" description="Disordered" evidence="1">
    <location>
        <begin position="1"/>
        <end position="67"/>
    </location>
</feature>
<gene>
    <name evidence="2" type="ORF">PT974_07143</name>
</gene>
<evidence type="ECO:0000313" key="2">
    <source>
        <dbReference type="EMBL" id="KAK5993707.1"/>
    </source>
</evidence>
<evidence type="ECO:0000256" key="1">
    <source>
        <dbReference type="SAM" id="MobiDB-lite"/>
    </source>
</evidence>
<feature type="compositionally biased region" description="Acidic residues" evidence="1">
    <location>
        <begin position="29"/>
        <end position="39"/>
    </location>
</feature>
<proteinExistence type="predicted"/>
<sequence>MSDEADLEGVSASSDPPTFTDSDSPNSFDDFDSYDESDSNDTIIAEPTDLLNKPSQSCVRHREPTEERDKEILQYLPYHAEI</sequence>
<dbReference type="Proteomes" id="UP001338125">
    <property type="component" value="Unassembled WGS sequence"/>
</dbReference>
<dbReference type="EMBL" id="JAVFKD010000012">
    <property type="protein sequence ID" value="KAK5993707.1"/>
    <property type="molecule type" value="Genomic_DNA"/>
</dbReference>